<proteinExistence type="predicted"/>
<dbReference type="AlphaFoldDB" id="A0AAE1YBB3"/>
<name>A0AAE1YBB3_9LAMI</name>
<protein>
    <submittedName>
        <fullName evidence="2">Uncharacterized protein</fullName>
    </submittedName>
</protein>
<sequence length="147" mass="15465">MAQPNIIGDRTPPLAKNPQPAAAKVRSNPPTSKPHPTVRGIASIPRGKQAPKGKIFQVLPKGRAIRSSKGTRGNATTQICSEGDGIHACLPCKQTYLRKAPELSGIDNIASSRKTGAMMAWSRVRVTESIKAATQISSKLAGGGMSK</sequence>
<gene>
    <name evidence="2" type="ORF">Salat_1464800</name>
</gene>
<dbReference type="EMBL" id="JACGWO010000005">
    <property type="protein sequence ID" value="KAK4426960.1"/>
    <property type="molecule type" value="Genomic_DNA"/>
</dbReference>
<reference evidence="2" key="2">
    <citation type="journal article" date="2024" name="Plant">
        <title>Genomic evolution and insights into agronomic trait innovations of Sesamum species.</title>
        <authorList>
            <person name="Miao H."/>
            <person name="Wang L."/>
            <person name="Qu L."/>
            <person name="Liu H."/>
            <person name="Sun Y."/>
            <person name="Le M."/>
            <person name="Wang Q."/>
            <person name="Wei S."/>
            <person name="Zheng Y."/>
            <person name="Lin W."/>
            <person name="Duan Y."/>
            <person name="Cao H."/>
            <person name="Xiong S."/>
            <person name="Wang X."/>
            <person name="Wei L."/>
            <person name="Li C."/>
            <person name="Ma Q."/>
            <person name="Ju M."/>
            <person name="Zhao R."/>
            <person name="Li G."/>
            <person name="Mu C."/>
            <person name="Tian Q."/>
            <person name="Mei H."/>
            <person name="Zhang T."/>
            <person name="Gao T."/>
            <person name="Zhang H."/>
        </authorList>
    </citation>
    <scope>NUCLEOTIDE SEQUENCE</scope>
    <source>
        <strain evidence="2">3651</strain>
    </source>
</reference>
<keyword evidence="3" id="KW-1185">Reference proteome</keyword>
<comment type="caution">
    <text evidence="2">The sequence shown here is derived from an EMBL/GenBank/DDBJ whole genome shotgun (WGS) entry which is preliminary data.</text>
</comment>
<evidence type="ECO:0000313" key="3">
    <source>
        <dbReference type="Proteomes" id="UP001293254"/>
    </source>
</evidence>
<organism evidence="2 3">
    <name type="scientific">Sesamum alatum</name>
    <dbReference type="NCBI Taxonomy" id="300844"/>
    <lineage>
        <taxon>Eukaryota</taxon>
        <taxon>Viridiplantae</taxon>
        <taxon>Streptophyta</taxon>
        <taxon>Embryophyta</taxon>
        <taxon>Tracheophyta</taxon>
        <taxon>Spermatophyta</taxon>
        <taxon>Magnoliopsida</taxon>
        <taxon>eudicotyledons</taxon>
        <taxon>Gunneridae</taxon>
        <taxon>Pentapetalae</taxon>
        <taxon>asterids</taxon>
        <taxon>lamiids</taxon>
        <taxon>Lamiales</taxon>
        <taxon>Pedaliaceae</taxon>
        <taxon>Sesamum</taxon>
    </lineage>
</organism>
<dbReference type="Proteomes" id="UP001293254">
    <property type="component" value="Unassembled WGS sequence"/>
</dbReference>
<accession>A0AAE1YBB3</accession>
<feature type="region of interest" description="Disordered" evidence="1">
    <location>
        <begin position="1"/>
        <end position="52"/>
    </location>
</feature>
<reference evidence="2" key="1">
    <citation type="submission" date="2020-06" db="EMBL/GenBank/DDBJ databases">
        <authorList>
            <person name="Li T."/>
            <person name="Hu X."/>
            <person name="Zhang T."/>
            <person name="Song X."/>
            <person name="Zhang H."/>
            <person name="Dai N."/>
            <person name="Sheng W."/>
            <person name="Hou X."/>
            <person name="Wei L."/>
        </authorList>
    </citation>
    <scope>NUCLEOTIDE SEQUENCE</scope>
    <source>
        <strain evidence="2">3651</strain>
        <tissue evidence="2">Leaf</tissue>
    </source>
</reference>
<evidence type="ECO:0000256" key="1">
    <source>
        <dbReference type="SAM" id="MobiDB-lite"/>
    </source>
</evidence>
<evidence type="ECO:0000313" key="2">
    <source>
        <dbReference type="EMBL" id="KAK4426960.1"/>
    </source>
</evidence>